<evidence type="ECO:0000259" key="3">
    <source>
        <dbReference type="PROSITE" id="PS51186"/>
    </source>
</evidence>
<proteinExistence type="predicted"/>
<evidence type="ECO:0000313" key="9">
    <source>
        <dbReference type="Proteomes" id="UP000092403"/>
    </source>
</evidence>
<feature type="domain" description="N-acetyltransferase" evidence="3">
    <location>
        <begin position="3"/>
        <end position="163"/>
    </location>
</feature>
<dbReference type="AlphaFoldDB" id="A0A150IZK2"/>
<evidence type="ECO:0000313" key="4">
    <source>
        <dbReference type="EMBL" id="KYC44423.1"/>
    </source>
</evidence>
<sequence>MEIQFERMGEEHRTDVIDIFNYYIENGFAAYPENKLPYEFYDMFLIITKDYPAVVIKSDKNEAIGFSLIHSYSPFSVFKETAEISYFIKEEVTGKGIGKKTLDYIESEAKKLNISSILASISSINERSINFHKKNGFKECGRFVKIGKKFDKYFDVVWMQKIL</sequence>
<dbReference type="Pfam" id="PF13420">
    <property type="entry name" value="Acetyltransf_4"/>
    <property type="match status" value="1"/>
</dbReference>
<dbReference type="InterPro" id="IPR000182">
    <property type="entry name" value="GNAT_dom"/>
</dbReference>
<evidence type="ECO:0000313" key="7">
    <source>
        <dbReference type="Proteomes" id="UP000091929"/>
    </source>
</evidence>
<keyword evidence="2" id="KW-0012">Acyltransferase</keyword>
<evidence type="ECO:0000313" key="5">
    <source>
        <dbReference type="EMBL" id="KYC47521.1"/>
    </source>
</evidence>
<dbReference type="CDD" id="cd04301">
    <property type="entry name" value="NAT_SF"/>
    <property type="match status" value="1"/>
</dbReference>
<dbReference type="Proteomes" id="UP000092401">
    <property type="component" value="Unassembled WGS sequence"/>
</dbReference>
<dbReference type="Proteomes" id="UP000091929">
    <property type="component" value="Unassembled WGS sequence"/>
</dbReference>
<dbReference type="Proteomes" id="UP000092403">
    <property type="component" value="Unassembled WGS sequence"/>
</dbReference>
<dbReference type="Gene3D" id="3.40.630.30">
    <property type="match status" value="1"/>
</dbReference>
<evidence type="ECO:0000256" key="1">
    <source>
        <dbReference type="ARBA" id="ARBA00022679"/>
    </source>
</evidence>
<name>A0A150IZK2_9EURY</name>
<accession>A0A150IR52</accession>
<dbReference type="EMBL" id="LNGE01000067">
    <property type="protein sequence ID" value="KYC44423.1"/>
    <property type="molecule type" value="Genomic_DNA"/>
</dbReference>
<dbReference type="EMBL" id="LNGF01000022">
    <property type="protein sequence ID" value="KYC47521.1"/>
    <property type="molecule type" value="Genomic_DNA"/>
</dbReference>
<dbReference type="InterPro" id="IPR016181">
    <property type="entry name" value="Acyl_CoA_acyltransferase"/>
</dbReference>
<organism evidence="6 9">
    <name type="scientific">Candidatus Methanofastidiosum methylothiophilum</name>
    <dbReference type="NCBI Taxonomy" id="1705564"/>
    <lineage>
        <taxon>Archaea</taxon>
        <taxon>Methanobacteriati</taxon>
        <taxon>Methanobacteriota</taxon>
        <taxon>Stenosarchaea group</taxon>
        <taxon>Candidatus Methanofastidiosia</taxon>
        <taxon>Candidatus Methanofastidiosales</taxon>
        <taxon>Candidatus Methanofastidiosaceae</taxon>
        <taxon>Candidatus Methanofastidiosum</taxon>
    </lineage>
</organism>
<gene>
    <name evidence="4" type="ORF">APG10_01736</name>
    <name evidence="5" type="ORF">APG11_01122</name>
    <name evidence="6" type="ORF">APG12_00850</name>
</gene>
<accession>A0A150IHE6</accession>
<dbReference type="PANTHER" id="PTHR43072:SF23">
    <property type="entry name" value="UPF0039 PROTEIN C11D3.02C"/>
    <property type="match status" value="1"/>
</dbReference>
<keyword evidence="1 6" id="KW-0808">Transferase</keyword>
<dbReference type="PROSITE" id="PS51186">
    <property type="entry name" value="GNAT"/>
    <property type="match status" value="1"/>
</dbReference>
<comment type="caution">
    <text evidence="6">The sequence shown here is derived from an EMBL/GenBank/DDBJ whole genome shotgun (WGS) entry which is preliminary data.</text>
</comment>
<reference evidence="7 8" key="1">
    <citation type="journal article" date="2016" name="ISME J.">
        <title>Chasing the elusive Euryarchaeota class WSA2: genomes reveal a uniquely fastidious methyl-reducing methanogen.</title>
        <authorList>
            <person name="Nobu M.K."/>
            <person name="Narihiro T."/>
            <person name="Kuroda K."/>
            <person name="Mei R."/>
            <person name="Liu W.T."/>
        </authorList>
    </citation>
    <scope>NUCLEOTIDE SEQUENCE [LARGE SCALE GENOMIC DNA]</scope>
    <source>
        <strain evidence="4">B03fssc0709_Meth_Bin005</strain>
        <strain evidence="5">B15fssc0709_Meth_Bin003</strain>
        <strain evidence="6">BMIXfssc0709_Meth_Bin006</strain>
    </source>
</reference>
<protein>
    <submittedName>
        <fullName evidence="6">Acetyltransferase (GNAT) family protein</fullName>
    </submittedName>
</protein>
<dbReference type="GO" id="GO:0016747">
    <property type="term" value="F:acyltransferase activity, transferring groups other than amino-acyl groups"/>
    <property type="evidence" value="ECO:0007669"/>
    <property type="project" value="InterPro"/>
</dbReference>
<evidence type="ECO:0000256" key="2">
    <source>
        <dbReference type="ARBA" id="ARBA00023315"/>
    </source>
</evidence>
<dbReference type="PANTHER" id="PTHR43072">
    <property type="entry name" value="N-ACETYLTRANSFERASE"/>
    <property type="match status" value="1"/>
</dbReference>
<evidence type="ECO:0000313" key="6">
    <source>
        <dbReference type="EMBL" id="KYC50421.1"/>
    </source>
</evidence>
<dbReference type="SUPFAM" id="SSF55729">
    <property type="entry name" value="Acyl-CoA N-acyltransferases (Nat)"/>
    <property type="match status" value="1"/>
</dbReference>
<dbReference type="EMBL" id="LNJC01000014">
    <property type="protein sequence ID" value="KYC50421.1"/>
    <property type="molecule type" value="Genomic_DNA"/>
</dbReference>
<evidence type="ECO:0000313" key="8">
    <source>
        <dbReference type="Proteomes" id="UP000092401"/>
    </source>
</evidence>
<accession>A0A150IZK2</accession>